<evidence type="ECO:0000313" key="3">
    <source>
        <dbReference type="EMBL" id="SDI82669.1"/>
    </source>
</evidence>
<name>A0A1G8NQX8_9ACTN</name>
<sequence length="139" mass="14958">MVTRDAENGPVLGTPDDFPDRPRRGGRLVVHVVIGVLVAIIAGGWGYVMWSMTAGGAEVPSQVVTFQVNSPSQAEITFEVYKPDDRVAVCRIRALDVNHAEVGSKEVRIPPGEGSKQLKESLDTSGEATSVHVQYCNLV</sequence>
<reference evidence="3 4" key="1">
    <citation type="submission" date="2016-10" db="EMBL/GenBank/DDBJ databases">
        <authorList>
            <person name="de Groot N.N."/>
        </authorList>
    </citation>
    <scope>NUCLEOTIDE SEQUENCE [LARGE SCALE GENOMIC DNA]</scope>
    <source>
        <strain evidence="3 4">CGMCC 4.6533</strain>
    </source>
</reference>
<dbReference type="AlphaFoldDB" id="A0A1G8NQX8"/>
<gene>
    <name evidence="3" type="ORF">SAMN05421869_107200</name>
</gene>
<keyword evidence="2" id="KW-1133">Transmembrane helix</keyword>
<dbReference type="RefSeq" id="WP_090932452.1">
    <property type="nucleotide sequence ID" value="NZ_FNDJ01000007.1"/>
</dbReference>
<dbReference type="EMBL" id="FNDJ01000007">
    <property type="protein sequence ID" value="SDI82669.1"/>
    <property type="molecule type" value="Genomic_DNA"/>
</dbReference>
<accession>A0A1G8NQX8</accession>
<feature type="region of interest" description="Disordered" evidence="1">
    <location>
        <begin position="1"/>
        <end position="20"/>
    </location>
</feature>
<dbReference type="Proteomes" id="UP000199202">
    <property type="component" value="Unassembled WGS sequence"/>
</dbReference>
<protein>
    <recommendedName>
        <fullName evidence="5">DUF4307 domain-containing protein</fullName>
    </recommendedName>
</protein>
<evidence type="ECO:0000256" key="1">
    <source>
        <dbReference type="SAM" id="MobiDB-lite"/>
    </source>
</evidence>
<dbReference type="STRING" id="633440.SAMN05421869_107200"/>
<feature type="transmembrane region" description="Helical" evidence="2">
    <location>
        <begin position="28"/>
        <end position="50"/>
    </location>
</feature>
<proteinExistence type="predicted"/>
<evidence type="ECO:0000256" key="2">
    <source>
        <dbReference type="SAM" id="Phobius"/>
    </source>
</evidence>
<keyword evidence="4" id="KW-1185">Reference proteome</keyword>
<organism evidence="3 4">
    <name type="scientific">Nonomuraea jiangxiensis</name>
    <dbReference type="NCBI Taxonomy" id="633440"/>
    <lineage>
        <taxon>Bacteria</taxon>
        <taxon>Bacillati</taxon>
        <taxon>Actinomycetota</taxon>
        <taxon>Actinomycetes</taxon>
        <taxon>Streptosporangiales</taxon>
        <taxon>Streptosporangiaceae</taxon>
        <taxon>Nonomuraea</taxon>
    </lineage>
</organism>
<dbReference type="OrthoDB" id="3542971at2"/>
<evidence type="ECO:0008006" key="5">
    <source>
        <dbReference type="Google" id="ProtNLM"/>
    </source>
</evidence>
<evidence type="ECO:0000313" key="4">
    <source>
        <dbReference type="Proteomes" id="UP000199202"/>
    </source>
</evidence>
<keyword evidence="2" id="KW-0812">Transmembrane</keyword>
<dbReference type="Pfam" id="PF14155">
    <property type="entry name" value="DUF4307"/>
    <property type="match status" value="1"/>
</dbReference>
<dbReference type="InterPro" id="IPR025443">
    <property type="entry name" value="DUF4307"/>
</dbReference>
<keyword evidence="2" id="KW-0472">Membrane</keyword>